<evidence type="ECO:0000259" key="2">
    <source>
        <dbReference type="Pfam" id="PF18914"/>
    </source>
</evidence>
<dbReference type="Pfam" id="PF18914">
    <property type="entry name" value="DUF5666"/>
    <property type="match status" value="5"/>
</dbReference>
<evidence type="ECO:0000256" key="1">
    <source>
        <dbReference type="SAM" id="SignalP"/>
    </source>
</evidence>
<dbReference type="Proteomes" id="UP000321827">
    <property type="component" value="Unassembled WGS sequence"/>
</dbReference>
<feature type="domain" description="DUF5666" evidence="2">
    <location>
        <begin position="418"/>
        <end position="486"/>
    </location>
</feature>
<dbReference type="InterPro" id="IPR043724">
    <property type="entry name" value="DUF5666"/>
</dbReference>
<feature type="domain" description="DUF5666" evidence="2">
    <location>
        <begin position="187"/>
        <end position="242"/>
    </location>
</feature>
<feature type="domain" description="DUF5666" evidence="2">
    <location>
        <begin position="333"/>
        <end position="401"/>
    </location>
</feature>
<reference evidence="3 4" key="1">
    <citation type="submission" date="2019-07" db="EMBL/GenBank/DDBJ databases">
        <title>Whole genome shotgun sequence of Oceanithermus desulfurans NBRC 100063.</title>
        <authorList>
            <person name="Hosoyama A."/>
            <person name="Uohara A."/>
            <person name="Ohji S."/>
            <person name="Ichikawa N."/>
        </authorList>
    </citation>
    <scope>NUCLEOTIDE SEQUENCE [LARGE SCALE GENOMIC DNA]</scope>
    <source>
        <strain evidence="3 4">NBRC 100063</strain>
    </source>
</reference>
<evidence type="ECO:0000313" key="3">
    <source>
        <dbReference type="EMBL" id="GEM90411.1"/>
    </source>
</evidence>
<proteinExistence type="predicted"/>
<dbReference type="OrthoDB" id="29384at2"/>
<gene>
    <name evidence="3" type="ORF">ODE01S_18450</name>
</gene>
<dbReference type="EMBL" id="BJXN01000013">
    <property type="protein sequence ID" value="GEM90411.1"/>
    <property type="molecule type" value="Genomic_DNA"/>
</dbReference>
<feature type="chain" id="PRO_5022218965" description="DUF5666 domain-containing protein" evidence="1">
    <location>
        <begin position="20"/>
        <end position="489"/>
    </location>
</feature>
<sequence length="489" mass="50911">MRIKGVQGLLALTTLLVLAACGTQPGANTATSVTLAGVVGGTDTNPTLSGQALDLSSASVTVNGDAAQTSVRPGMFIYAQGVSQGSTVAVQSVDVQIEVKGPIESVDVAASQLTLVGQTVSVDALTRIYEENPDDTYTTLALADLQAGDYVEVSGTRQADGSVLATRIERKLVTSGDPEYGQVEVKGTATNLDTTAMTFDLGGYTVDYSGATVEGTPAEGAFVEVKGQIDAATMTIAASKVEFKTADHGSDHDGEQAEFYGPVVNLDEAAMTFELAGFTVDYSGATVEGTLVEGAYVEVKGTFDASDATLVHAVKVEVKYEHGGEGSSYGEVKGPVETIDTAAMQITVAGQTFWADANTIVKQDDPDGPLSFDQIQTGDWVEVKYSDATDADGNNYATKIEVGGGMDGEGHDAYHELEGPATGVDAALMTFQLGSYTVVVSDATVYEVFDAYVSAADFWAQLSEGDRVEVKGNVNESGNFLAAKIERSN</sequence>
<evidence type="ECO:0000313" key="4">
    <source>
        <dbReference type="Proteomes" id="UP000321827"/>
    </source>
</evidence>
<keyword evidence="1" id="KW-0732">Signal</keyword>
<comment type="caution">
    <text evidence="3">The sequence shown here is derived from an EMBL/GenBank/DDBJ whole genome shotgun (WGS) entry which is preliminary data.</text>
</comment>
<organism evidence="3 4">
    <name type="scientific">Oceanithermus desulfurans NBRC 100063</name>
    <dbReference type="NCBI Taxonomy" id="1227550"/>
    <lineage>
        <taxon>Bacteria</taxon>
        <taxon>Thermotogati</taxon>
        <taxon>Deinococcota</taxon>
        <taxon>Deinococci</taxon>
        <taxon>Thermales</taxon>
        <taxon>Thermaceae</taxon>
        <taxon>Oceanithermus</taxon>
    </lineage>
</organism>
<dbReference type="RefSeq" id="WP_147148118.1">
    <property type="nucleotide sequence ID" value="NZ_BJXN01000013.1"/>
</dbReference>
<dbReference type="PROSITE" id="PS51257">
    <property type="entry name" value="PROKAR_LIPOPROTEIN"/>
    <property type="match status" value="1"/>
</dbReference>
<accession>A0A511RL72</accession>
<feature type="domain" description="DUF5666" evidence="2">
    <location>
        <begin position="261"/>
        <end position="311"/>
    </location>
</feature>
<dbReference type="AlphaFoldDB" id="A0A511RL72"/>
<feature type="signal peptide" evidence="1">
    <location>
        <begin position="1"/>
        <end position="19"/>
    </location>
</feature>
<protein>
    <recommendedName>
        <fullName evidence="2">DUF5666 domain-containing protein</fullName>
    </recommendedName>
</protein>
<feature type="domain" description="DUF5666" evidence="2">
    <location>
        <begin position="100"/>
        <end position="169"/>
    </location>
</feature>
<name>A0A511RL72_9DEIN</name>